<comment type="caution">
    <text evidence="1">The sequence shown here is derived from an EMBL/GenBank/DDBJ whole genome shotgun (WGS) entry which is preliminary data.</text>
</comment>
<name>A0A2V4AE33_9PSEU</name>
<gene>
    <name evidence="1" type="ORF">BAY60_34210</name>
</gene>
<evidence type="ECO:0000313" key="1">
    <source>
        <dbReference type="EMBL" id="PXY17665.1"/>
    </source>
</evidence>
<evidence type="ECO:0000313" key="2">
    <source>
        <dbReference type="Proteomes" id="UP000249915"/>
    </source>
</evidence>
<protein>
    <submittedName>
        <fullName evidence="1">Uncharacterized protein</fullName>
    </submittedName>
</protein>
<sequence>MDEQTRPCARLYPYSTRDVAENVVHLLIDVADVFAAIVEQVVPWWQAVIVLHEQLRMWTSAS</sequence>
<dbReference type="AlphaFoldDB" id="A0A2V4AE33"/>
<accession>A0A2V4AE33</accession>
<dbReference type="EMBL" id="MASW01000010">
    <property type="protein sequence ID" value="PXY17665.1"/>
    <property type="molecule type" value="Genomic_DNA"/>
</dbReference>
<dbReference type="RefSeq" id="WP_072029935.1">
    <property type="nucleotide sequence ID" value="NZ_MASW01000010.1"/>
</dbReference>
<organism evidence="1 2">
    <name type="scientific">Prauserella muralis</name>
    <dbReference type="NCBI Taxonomy" id="588067"/>
    <lineage>
        <taxon>Bacteria</taxon>
        <taxon>Bacillati</taxon>
        <taxon>Actinomycetota</taxon>
        <taxon>Actinomycetes</taxon>
        <taxon>Pseudonocardiales</taxon>
        <taxon>Pseudonocardiaceae</taxon>
        <taxon>Prauserella</taxon>
    </lineage>
</organism>
<proteinExistence type="predicted"/>
<dbReference type="Proteomes" id="UP000249915">
    <property type="component" value="Unassembled WGS sequence"/>
</dbReference>
<keyword evidence="2" id="KW-1185">Reference proteome</keyword>
<reference evidence="1 2" key="1">
    <citation type="submission" date="2016-07" db="EMBL/GenBank/DDBJ databases">
        <title>Draft genome sequence of Prauserella muralis DSM 45305, isolated from a mould-covered wall in an indoor environment.</title>
        <authorList>
            <person name="Ruckert C."/>
            <person name="Albersmeier A."/>
            <person name="Jiang C.-L."/>
            <person name="Jiang Y."/>
            <person name="Kalinowski J."/>
            <person name="Schneider O."/>
            <person name="Winkler A."/>
            <person name="Zotchev S.B."/>
        </authorList>
    </citation>
    <scope>NUCLEOTIDE SEQUENCE [LARGE SCALE GENOMIC DNA]</scope>
    <source>
        <strain evidence="1 2">DSM 45305</strain>
    </source>
</reference>